<accession>A0A075WUC1</accession>
<dbReference type="eggNOG" id="COG0716">
    <property type="taxonomic scope" value="Bacteria"/>
</dbReference>
<keyword evidence="2" id="KW-1185">Reference proteome</keyword>
<organism evidence="1 2">
    <name type="scientific">Thermodesulfobacterium commune DSM 2178</name>
    <dbReference type="NCBI Taxonomy" id="289377"/>
    <lineage>
        <taxon>Bacteria</taxon>
        <taxon>Pseudomonadati</taxon>
        <taxon>Thermodesulfobacteriota</taxon>
        <taxon>Thermodesulfobacteria</taxon>
        <taxon>Thermodesulfobacteriales</taxon>
        <taxon>Thermodesulfobacteriaceae</taxon>
        <taxon>Thermodesulfobacterium</taxon>
    </lineage>
</organism>
<evidence type="ECO:0000313" key="1">
    <source>
        <dbReference type="EMBL" id="AIH03998.1"/>
    </source>
</evidence>
<dbReference type="KEGG" id="tcm:HL41_03990"/>
<dbReference type="Proteomes" id="UP000028481">
    <property type="component" value="Chromosome"/>
</dbReference>
<dbReference type="RefSeq" id="WP_038060867.1">
    <property type="nucleotide sequence ID" value="NZ_CP008796.1"/>
</dbReference>
<dbReference type="OrthoDB" id="9801479at2"/>
<name>A0A075WUC1_9BACT</name>
<dbReference type="EMBL" id="CP008796">
    <property type="protein sequence ID" value="AIH03998.1"/>
    <property type="molecule type" value="Genomic_DNA"/>
</dbReference>
<reference evidence="1 2" key="1">
    <citation type="journal article" date="2015" name="Genome Announc.">
        <title>Genome Sequence of a Sulfate-Reducing Thermophilic Bacterium, Thermodesulfobacterium commune DSM 2178T (Phylum Thermodesulfobacteria).</title>
        <authorList>
            <person name="Bhatnagar S."/>
            <person name="Badger J.H."/>
            <person name="Madupu R."/>
            <person name="Khouri H.M."/>
            <person name="O'Connor E.M."/>
            <person name="Robb F.T."/>
            <person name="Ward N.L."/>
            <person name="Eisen J.A."/>
        </authorList>
    </citation>
    <scope>NUCLEOTIDE SEQUENCE [LARGE SCALE GENOMIC DNA]</scope>
    <source>
        <strain evidence="1 2">DSM 2178</strain>
    </source>
</reference>
<gene>
    <name evidence="1" type="ORF">HL41_03990</name>
</gene>
<dbReference type="SUPFAM" id="SSF52218">
    <property type="entry name" value="Flavoproteins"/>
    <property type="match status" value="1"/>
</dbReference>
<dbReference type="InterPro" id="IPR029039">
    <property type="entry name" value="Flavoprotein-like_sf"/>
</dbReference>
<sequence>MEVFYFTYTGFSEVVAREISSFLGAKPKKIETYRWPYFFWLFLSFIPYFPVKSWFEPPQEEKILVCFPKWTFNCPPVTYFLRKIRCKHLFLLVCYKGWGEDHYRKIYRSLGLTIAENVEIFFINQKTWQKDLSKIIEIFRGDDYASSRGIRPA</sequence>
<dbReference type="PaxDb" id="289377-HL41_03990"/>
<evidence type="ECO:0008006" key="3">
    <source>
        <dbReference type="Google" id="ProtNLM"/>
    </source>
</evidence>
<dbReference type="AlphaFoldDB" id="A0A075WUC1"/>
<dbReference type="HOGENOM" id="CLU_1824421_0_0_0"/>
<proteinExistence type="predicted"/>
<dbReference type="STRING" id="289377.HL41_03990"/>
<evidence type="ECO:0000313" key="2">
    <source>
        <dbReference type="Proteomes" id="UP000028481"/>
    </source>
</evidence>
<protein>
    <recommendedName>
        <fullName evidence="3">Flavodoxin-like domain-containing protein</fullName>
    </recommendedName>
</protein>